<feature type="domain" description="PAS" evidence="2">
    <location>
        <begin position="137"/>
        <end position="164"/>
    </location>
</feature>
<protein>
    <submittedName>
        <fullName evidence="4">PAS domain S-box-containing protein</fullName>
    </submittedName>
</protein>
<dbReference type="PROSITE" id="PS50112">
    <property type="entry name" value="PAS"/>
    <property type="match status" value="3"/>
</dbReference>
<feature type="domain" description="PAS" evidence="2">
    <location>
        <begin position="244"/>
        <end position="314"/>
    </location>
</feature>
<feature type="domain" description="PAC" evidence="3">
    <location>
        <begin position="316"/>
        <end position="366"/>
    </location>
</feature>
<reference evidence="4 5" key="1">
    <citation type="submission" date="2019-07" db="EMBL/GenBank/DDBJ databases">
        <title>Genomic Encyclopedia of Archaeal and Bacterial Type Strains, Phase II (KMG-II): from individual species to whole genera.</title>
        <authorList>
            <person name="Goeker M."/>
        </authorList>
    </citation>
    <scope>NUCLEOTIDE SEQUENCE [LARGE SCALE GENOMIC DNA]</scope>
    <source>
        <strain evidence="4 5">DSM 21935</strain>
    </source>
</reference>
<proteinExistence type="predicted"/>
<dbReference type="PANTHER" id="PTHR44757">
    <property type="entry name" value="DIGUANYLATE CYCLASE DGCP"/>
    <property type="match status" value="1"/>
</dbReference>
<accession>A0A5D3YN89</accession>
<dbReference type="InterPro" id="IPR000700">
    <property type="entry name" value="PAS-assoc_C"/>
</dbReference>
<dbReference type="OrthoDB" id="9124519at2"/>
<dbReference type="PROSITE" id="PS50113">
    <property type="entry name" value="PAC"/>
    <property type="match status" value="2"/>
</dbReference>
<evidence type="ECO:0000313" key="4">
    <source>
        <dbReference type="EMBL" id="TYP93619.1"/>
    </source>
</evidence>
<evidence type="ECO:0000256" key="1">
    <source>
        <dbReference type="SAM" id="Coils"/>
    </source>
</evidence>
<evidence type="ECO:0000259" key="2">
    <source>
        <dbReference type="PROSITE" id="PS50112"/>
    </source>
</evidence>
<keyword evidence="5" id="KW-1185">Reference proteome</keyword>
<dbReference type="RefSeq" id="WP_148898679.1">
    <property type="nucleotide sequence ID" value="NZ_VNHY01000002.1"/>
</dbReference>
<dbReference type="InterPro" id="IPR013767">
    <property type="entry name" value="PAS_fold"/>
</dbReference>
<name>A0A5D3YN89_9BACT</name>
<feature type="domain" description="PAC" evidence="3">
    <location>
        <begin position="192"/>
        <end position="243"/>
    </location>
</feature>
<sequence>MEIKHFDQFFSNNPIPMWIYDPRDYSIKDVNQSMVRLYGYNREEMLSFTLFDLRPEEEVPKLKKHLEQMDHDRLGDEGVWKQQKKNGDFIYVHVITNPVTFEEEDHTYQLAMYKDITSELNTQLNNDMLFKHSLEGIMLTNPNGEILQANSAACEILGMTEQEITECGREGVVAKDQKLEEALKQRSETGRFIGELNFIHKDGHKIPVELTSSVFVNFAGERRSSLIFRDISDRKQQEQAVRKEKEFTDIVLNSLPGLFYILNKEGKVVQFNDRATEVFGVPVEKIVGRSPADFVHEADQGKVPEEIEAVLEEGYREFEITVEKAGGNTAIYHFNAERLELNDQTFIIGTGLDITEKKELEERLNLLLEQEQVQRKKAEADRDKLKEMFEEAPSPKCMIEGPQLRYVIANKAYREVVGQENIIGKRVDEVVPEVE</sequence>
<dbReference type="Pfam" id="PF13426">
    <property type="entry name" value="PAS_9"/>
    <property type="match status" value="1"/>
</dbReference>
<dbReference type="InterPro" id="IPR013656">
    <property type="entry name" value="PAS_4"/>
</dbReference>
<dbReference type="PANTHER" id="PTHR44757:SF2">
    <property type="entry name" value="BIOFILM ARCHITECTURE MAINTENANCE PROTEIN MBAA"/>
    <property type="match status" value="1"/>
</dbReference>
<dbReference type="NCBIfam" id="TIGR00229">
    <property type="entry name" value="sensory_box"/>
    <property type="match status" value="3"/>
</dbReference>
<dbReference type="Pfam" id="PF08448">
    <property type="entry name" value="PAS_4"/>
    <property type="match status" value="1"/>
</dbReference>
<dbReference type="InterPro" id="IPR035965">
    <property type="entry name" value="PAS-like_dom_sf"/>
</dbReference>
<evidence type="ECO:0000313" key="5">
    <source>
        <dbReference type="Proteomes" id="UP000324595"/>
    </source>
</evidence>
<dbReference type="EMBL" id="VNHY01000002">
    <property type="protein sequence ID" value="TYP93619.1"/>
    <property type="molecule type" value="Genomic_DNA"/>
</dbReference>
<dbReference type="Proteomes" id="UP000324595">
    <property type="component" value="Unassembled WGS sequence"/>
</dbReference>
<dbReference type="CDD" id="cd00130">
    <property type="entry name" value="PAS"/>
    <property type="match status" value="3"/>
</dbReference>
<organism evidence="4 5">
    <name type="scientific">Fodinibius salinus</name>
    <dbReference type="NCBI Taxonomy" id="860790"/>
    <lineage>
        <taxon>Bacteria</taxon>
        <taxon>Pseudomonadati</taxon>
        <taxon>Balneolota</taxon>
        <taxon>Balneolia</taxon>
        <taxon>Balneolales</taxon>
        <taxon>Balneolaceae</taxon>
        <taxon>Fodinibius</taxon>
    </lineage>
</organism>
<dbReference type="SUPFAM" id="SSF55785">
    <property type="entry name" value="PYP-like sensor domain (PAS domain)"/>
    <property type="match status" value="3"/>
</dbReference>
<dbReference type="InterPro" id="IPR000014">
    <property type="entry name" value="PAS"/>
</dbReference>
<keyword evidence="1" id="KW-0175">Coiled coil</keyword>
<dbReference type="Gene3D" id="3.30.450.20">
    <property type="entry name" value="PAS domain"/>
    <property type="match status" value="4"/>
</dbReference>
<dbReference type="SMART" id="SM00086">
    <property type="entry name" value="PAC"/>
    <property type="match status" value="3"/>
</dbReference>
<dbReference type="InterPro" id="IPR052155">
    <property type="entry name" value="Biofilm_reg_signaling"/>
</dbReference>
<dbReference type="AlphaFoldDB" id="A0A5D3YN89"/>
<feature type="domain" description="PAS" evidence="2">
    <location>
        <begin position="2"/>
        <end position="73"/>
    </location>
</feature>
<gene>
    <name evidence="4" type="ORF">LX73_1326</name>
</gene>
<feature type="coiled-coil region" evidence="1">
    <location>
        <begin position="357"/>
        <end position="388"/>
    </location>
</feature>
<dbReference type="Pfam" id="PF00989">
    <property type="entry name" value="PAS"/>
    <property type="match status" value="1"/>
</dbReference>
<comment type="caution">
    <text evidence="4">The sequence shown here is derived from an EMBL/GenBank/DDBJ whole genome shotgun (WGS) entry which is preliminary data.</text>
</comment>
<dbReference type="InterPro" id="IPR001610">
    <property type="entry name" value="PAC"/>
</dbReference>
<dbReference type="GO" id="GO:0006355">
    <property type="term" value="P:regulation of DNA-templated transcription"/>
    <property type="evidence" value="ECO:0007669"/>
    <property type="project" value="InterPro"/>
</dbReference>
<evidence type="ECO:0000259" key="3">
    <source>
        <dbReference type="PROSITE" id="PS50113"/>
    </source>
</evidence>
<dbReference type="SMART" id="SM00091">
    <property type="entry name" value="PAS"/>
    <property type="match status" value="3"/>
</dbReference>